<feature type="compositionally biased region" description="Polar residues" evidence="1">
    <location>
        <begin position="1"/>
        <end position="13"/>
    </location>
</feature>
<feature type="compositionally biased region" description="Basic and acidic residues" evidence="1">
    <location>
        <begin position="142"/>
        <end position="186"/>
    </location>
</feature>
<evidence type="ECO:0000313" key="3">
    <source>
        <dbReference type="EMBL" id="EKM78226.1"/>
    </source>
</evidence>
<dbReference type="Gene3D" id="1.20.58.80">
    <property type="entry name" value="Phosphotransferase system, lactose/cellobiose-type IIA subunit"/>
    <property type="match status" value="1"/>
</dbReference>
<feature type="compositionally biased region" description="Basic and acidic residues" evidence="1">
    <location>
        <begin position="249"/>
        <end position="271"/>
    </location>
</feature>
<dbReference type="OMA" id="FARSATM"/>
<dbReference type="RefSeq" id="XP_007330936.1">
    <property type="nucleotide sequence ID" value="XM_007330874.1"/>
</dbReference>
<dbReference type="AlphaFoldDB" id="K5WS57"/>
<evidence type="ECO:0000256" key="1">
    <source>
        <dbReference type="SAM" id="MobiDB-lite"/>
    </source>
</evidence>
<feature type="compositionally biased region" description="Low complexity" evidence="1">
    <location>
        <begin position="275"/>
        <end position="285"/>
    </location>
</feature>
<dbReference type="InterPro" id="IPR015063">
    <property type="entry name" value="USP8_dimer"/>
</dbReference>
<reference evidence="4" key="1">
    <citation type="journal article" date="2012" name="Proc. Natl. Acad. Sci. U.S.A.">
        <title>Genome sequence of the button mushroom Agaricus bisporus reveals mechanisms governing adaptation to a humic-rich ecological niche.</title>
        <authorList>
            <person name="Morin E."/>
            <person name="Kohler A."/>
            <person name="Baker A.R."/>
            <person name="Foulongne-Oriol M."/>
            <person name="Lombard V."/>
            <person name="Nagy L.G."/>
            <person name="Ohm R.A."/>
            <person name="Patyshakuliyeva A."/>
            <person name="Brun A."/>
            <person name="Aerts A.L."/>
            <person name="Bailey A.M."/>
            <person name="Billette C."/>
            <person name="Coutinho P.M."/>
            <person name="Deakin G."/>
            <person name="Doddapaneni H."/>
            <person name="Floudas D."/>
            <person name="Grimwood J."/>
            <person name="Hilden K."/>
            <person name="Kuees U."/>
            <person name="LaButti K.M."/>
            <person name="Lapidus A."/>
            <person name="Lindquist E.A."/>
            <person name="Lucas S.M."/>
            <person name="Murat C."/>
            <person name="Riley R.W."/>
            <person name="Salamov A.A."/>
            <person name="Schmutz J."/>
            <person name="Subramanian V."/>
            <person name="Woesten H.A.B."/>
            <person name="Xu J."/>
            <person name="Eastwood D.C."/>
            <person name="Foster G.D."/>
            <person name="Sonnenberg A.S."/>
            <person name="Cullen D."/>
            <person name="de Vries R.P."/>
            <person name="Lundell T."/>
            <person name="Hibbett D.S."/>
            <person name="Henrissat B."/>
            <person name="Burton K.S."/>
            <person name="Kerrigan R.W."/>
            <person name="Challen M.P."/>
            <person name="Grigoriev I.V."/>
            <person name="Martin F."/>
        </authorList>
    </citation>
    <scope>NUCLEOTIDE SEQUENCE [LARGE SCALE GENOMIC DNA]</scope>
    <source>
        <strain evidence="4">JB137-S8 / ATCC MYA-4627 / FGSC 10392</strain>
    </source>
</reference>
<dbReference type="KEGG" id="abp:AGABI1DRAFT129352"/>
<feature type="compositionally biased region" description="Low complexity" evidence="1">
    <location>
        <begin position="308"/>
        <end position="332"/>
    </location>
</feature>
<protein>
    <recommendedName>
        <fullName evidence="2">USP8 dimerisation domain-containing protein</fullName>
    </recommendedName>
</protein>
<feature type="domain" description="USP8 dimerisation" evidence="2">
    <location>
        <begin position="22"/>
        <end position="127"/>
    </location>
</feature>
<sequence length="418" mass="47312">MSSSRQTQNTQAPAQHPRRRTHRPASISELKQKALSVELDLTQEFKRCLKETEMWRNKGRDYLEKGDLERAFMLFARSATMALDTLPLHPQYMTNLKEHQRQNLSWHGQEILDQMGEIKPVLVHRFSEWRTAHPNEPLAPLDRLDNEDPEEADRNWSQRERAKAEEAAQLRRQQEDTQRHADEFRMLQRTSSSRPQLDRRKDNALNSARQAASTPRYNPPEADHSSSRPPIANGSHGSQSTIVVMPEPSAKRDRDEKRRIEQEGIKRRQQEAEAEAQQIRQVIAVNNTPPHGPQHPQQPESNSIQTHSSASSFTTNASSQSSLFPQSQPSSLATTPASSFHHTQYQSSQPPPATHHPSAATVPPTTPVRTTTQADPYYPQTPNTQPRKGLVEADVSVLFPGLSPVDVNRTPTRATLRG</sequence>
<organism evidence="3 4">
    <name type="scientific">Agaricus bisporus var. burnettii (strain JB137-S8 / ATCC MYA-4627 / FGSC 10392)</name>
    <name type="common">White button mushroom</name>
    <dbReference type="NCBI Taxonomy" id="597362"/>
    <lineage>
        <taxon>Eukaryota</taxon>
        <taxon>Fungi</taxon>
        <taxon>Dikarya</taxon>
        <taxon>Basidiomycota</taxon>
        <taxon>Agaricomycotina</taxon>
        <taxon>Agaricomycetes</taxon>
        <taxon>Agaricomycetidae</taxon>
        <taxon>Agaricales</taxon>
        <taxon>Agaricineae</taxon>
        <taxon>Agaricaceae</taxon>
        <taxon>Agaricus</taxon>
    </lineage>
</organism>
<gene>
    <name evidence="3" type="ORF">AGABI1DRAFT_129352</name>
</gene>
<feature type="compositionally biased region" description="Polar residues" evidence="1">
    <location>
        <begin position="333"/>
        <end position="347"/>
    </location>
</feature>
<dbReference type="Pfam" id="PF08969">
    <property type="entry name" value="USP8_dimer"/>
    <property type="match status" value="1"/>
</dbReference>
<evidence type="ECO:0000259" key="2">
    <source>
        <dbReference type="Pfam" id="PF08969"/>
    </source>
</evidence>
<dbReference type="HOGENOM" id="CLU_657151_0_0_1"/>
<feature type="compositionally biased region" description="Polar residues" evidence="1">
    <location>
        <begin position="204"/>
        <end position="216"/>
    </location>
</feature>
<dbReference type="InParanoid" id="K5WS57"/>
<dbReference type="OrthoDB" id="2965483at2759"/>
<dbReference type="eggNOG" id="ENOG502SZQ3">
    <property type="taxonomic scope" value="Eukaryota"/>
</dbReference>
<accession>K5WS57</accession>
<dbReference type="Proteomes" id="UP000008493">
    <property type="component" value="Unassembled WGS sequence"/>
</dbReference>
<feature type="compositionally biased region" description="Low complexity" evidence="1">
    <location>
        <begin position="355"/>
        <end position="374"/>
    </location>
</feature>
<dbReference type="GeneID" id="18826994"/>
<keyword evidence="4" id="KW-1185">Reference proteome</keyword>
<name>K5WS57_AGABU</name>
<feature type="region of interest" description="Disordered" evidence="1">
    <location>
        <begin position="1"/>
        <end position="29"/>
    </location>
</feature>
<evidence type="ECO:0000313" key="4">
    <source>
        <dbReference type="Proteomes" id="UP000008493"/>
    </source>
</evidence>
<dbReference type="EMBL" id="JH971392">
    <property type="protein sequence ID" value="EKM78226.1"/>
    <property type="molecule type" value="Genomic_DNA"/>
</dbReference>
<feature type="region of interest" description="Disordered" evidence="1">
    <location>
        <begin position="134"/>
        <end position="392"/>
    </location>
</feature>
<dbReference type="STRING" id="597362.K5WS57"/>
<proteinExistence type="predicted"/>